<evidence type="ECO:0000256" key="6">
    <source>
        <dbReference type="SAM" id="MobiDB-lite"/>
    </source>
</evidence>
<evidence type="ECO:0000256" key="5">
    <source>
        <dbReference type="ARBA" id="ARBA00023242"/>
    </source>
</evidence>
<evidence type="ECO:0000256" key="1">
    <source>
        <dbReference type="ARBA" id="ARBA00022723"/>
    </source>
</evidence>
<feature type="region of interest" description="Disordered" evidence="6">
    <location>
        <begin position="235"/>
        <end position="256"/>
    </location>
</feature>
<dbReference type="GO" id="GO:0000978">
    <property type="term" value="F:RNA polymerase II cis-regulatory region sequence-specific DNA binding"/>
    <property type="evidence" value="ECO:0007669"/>
    <property type="project" value="TreeGrafter"/>
</dbReference>
<dbReference type="PROSITE" id="PS00463">
    <property type="entry name" value="ZN2_CY6_FUNGAL_1"/>
    <property type="match status" value="1"/>
</dbReference>
<dbReference type="AlphaFoldDB" id="A0A9W9K8W4"/>
<reference evidence="8" key="2">
    <citation type="journal article" date="2023" name="IMA Fungus">
        <title>Comparative genomic study of the Penicillium genus elucidates a diverse pangenome and 15 lateral gene transfer events.</title>
        <authorList>
            <person name="Petersen C."/>
            <person name="Sorensen T."/>
            <person name="Nielsen M.R."/>
            <person name="Sondergaard T.E."/>
            <person name="Sorensen J.L."/>
            <person name="Fitzpatrick D.A."/>
            <person name="Frisvad J.C."/>
            <person name="Nielsen K.L."/>
        </authorList>
    </citation>
    <scope>NUCLEOTIDE SEQUENCE</scope>
    <source>
        <strain evidence="8">IBT 30069</strain>
    </source>
</reference>
<evidence type="ECO:0000256" key="2">
    <source>
        <dbReference type="ARBA" id="ARBA00023015"/>
    </source>
</evidence>
<dbReference type="EMBL" id="JAPQKH010000005">
    <property type="protein sequence ID" value="KAJ5097484.1"/>
    <property type="molecule type" value="Genomic_DNA"/>
</dbReference>
<protein>
    <recommendedName>
        <fullName evidence="7">Zn(2)-C6 fungal-type domain-containing protein</fullName>
    </recommendedName>
</protein>
<dbReference type="CDD" id="cd12148">
    <property type="entry name" value="fungal_TF_MHR"/>
    <property type="match status" value="1"/>
</dbReference>
<dbReference type="GO" id="GO:0008270">
    <property type="term" value="F:zinc ion binding"/>
    <property type="evidence" value="ECO:0007669"/>
    <property type="project" value="InterPro"/>
</dbReference>
<keyword evidence="3" id="KW-0238">DNA-binding</keyword>
<evidence type="ECO:0000256" key="3">
    <source>
        <dbReference type="ARBA" id="ARBA00023125"/>
    </source>
</evidence>
<dbReference type="Pfam" id="PF04082">
    <property type="entry name" value="Fungal_trans"/>
    <property type="match status" value="1"/>
</dbReference>
<dbReference type="InterPro" id="IPR051127">
    <property type="entry name" value="Fungal_SecMet_Regulators"/>
</dbReference>
<feature type="region of interest" description="Disordered" evidence="6">
    <location>
        <begin position="167"/>
        <end position="188"/>
    </location>
</feature>
<feature type="compositionally biased region" description="Polar residues" evidence="6">
    <location>
        <begin position="235"/>
        <end position="255"/>
    </location>
</feature>
<dbReference type="SUPFAM" id="SSF57701">
    <property type="entry name" value="Zn2/Cys6 DNA-binding domain"/>
    <property type="match status" value="1"/>
</dbReference>
<dbReference type="Gene3D" id="4.10.240.10">
    <property type="entry name" value="Zn(2)-C6 fungal-type DNA-binding domain"/>
    <property type="match status" value="1"/>
</dbReference>
<evidence type="ECO:0000313" key="9">
    <source>
        <dbReference type="Proteomes" id="UP001149165"/>
    </source>
</evidence>
<dbReference type="PANTHER" id="PTHR47424:SF3">
    <property type="entry name" value="REGULATORY PROTEIN GAL4"/>
    <property type="match status" value="1"/>
</dbReference>
<keyword evidence="4" id="KW-0804">Transcription</keyword>
<evidence type="ECO:0000313" key="8">
    <source>
        <dbReference type="EMBL" id="KAJ5097484.1"/>
    </source>
</evidence>
<dbReference type="SMART" id="SM00066">
    <property type="entry name" value="GAL4"/>
    <property type="match status" value="1"/>
</dbReference>
<feature type="region of interest" description="Disordered" evidence="6">
    <location>
        <begin position="123"/>
        <end position="144"/>
    </location>
</feature>
<dbReference type="GO" id="GO:0000435">
    <property type="term" value="P:positive regulation of transcription from RNA polymerase II promoter by galactose"/>
    <property type="evidence" value="ECO:0007669"/>
    <property type="project" value="TreeGrafter"/>
</dbReference>
<evidence type="ECO:0000259" key="7">
    <source>
        <dbReference type="PROSITE" id="PS50048"/>
    </source>
</evidence>
<dbReference type="SMART" id="SM00906">
    <property type="entry name" value="Fungal_trans"/>
    <property type="match status" value="1"/>
</dbReference>
<dbReference type="PROSITE" id="PS50048">
    <property type="entry name" value="ZN2_CY6_FUNGAL_2"/>
    <property type="match status" value="1"/>
</dbReference>
<accession>A0A9W9K8W4</accession>
<keyword evidence="5" id="KW-0539">Nucleus</keyword>
<organism evidence="8 9">
    <name type="scientific">Penicillium angulare</name>
    <dbReference type="NCBI Taxonomy" id="116970"/>
    <lineage>
        <taxon>Eukaryota</taxon>
        <taxon>Fungi</taxon>
        <taxon>Dikarya</taxon>
        <taxon>Ascomycota</taxon>
        <taxon>Pezizomycotina</taxon>
        <taxon>Eurotiomycetes</taxon>
        <taxon>Eurotiomycetidae</taxon>
        <taxon>Eurotiales</taxon>
        <taxon>Aspergillaceae</taxon>
        <taxon>Penicillium</taxon>
    </lineage>
</organism>
<dbReference type="Pfam" id="PF00172">
    <property type="entry name" value="Zn_clus"/>
    <property type="match status" value="1"/>
</dbReference>
<dbReference type="OrthoDB" id="4356760at2759"/>
<keyword evidence="9" id="KW-1185">Reference proteome</keyword>
<feature type="domain" description="Zn(2)-C6 fungal-type" evidence="7">
    <location>
        <begin position="24"/>
        <end position="55"/>
    </location>
</feature>
<name>A0A9W9K8W4_9EURO</name>
<dbReference type="InterPro" id="IPR036864">
    <property type="entry name" value="Zn2-C6_fun-type_DNA-bd_sf"/>
</dbReference>
<keyword evidence="2" id="KW-0805">Transcription regulation</keyword>
<dbReference type="GO" id="GO:0006351">
    <property type="term" value="P:DNA-templated transcription"/>
    <property type="evidence" value="ECO:0007669"/>
    <property type="project" value="InterPro"/>
</dbReference>
<dbReference type="PANTHER" id="PTHR47424">
    <property type="entry name" value="REGULATORY PROTEIN GAL4"/>
    <property type="match status" value="1"/>
</dbReference>
<comment type="caution">
    <text evidence="8">The sequence shown here is derived from an EMBL/GenBank/DDBJ whole genome shotgun (WGS) entry which is preliminary data.</text>
</comment>
<dbReference type="Proteomes" id="UP001149165">
    <property type="component" value="Unassembled WGS sequence"/>
</dbReference>
<dbReference type="CDD" id="cd00067">
    <property type="entry name" value="GAL4"/>
    <property type="match status" value="1"/>
</dbReference>
<dbReference type="GO" id="GO:0000981">
    <property type="term" value="F:DNA-binding transcription factor activity, RNA polymerase II-specific"/>
    <property type="evidence" value="ECO:0007669"/>
    <property type="project" value="InterPro"/>
</dbReference>
<proteinExistence type="predicted"/>
<feature type="compositionally biased region" description="Polar residues" evidence="6">
    <location>
        <begin position="126"/>
        <end position="138"/>
    </location>
</feature>
<gene>
    <name evidence="8" type="ORF">N7456_008205</name>
</gene>
<dbReference type="InterPro" id="IPR007219">
    <property type="entry name" value="XnlR_reg_dom"/>
</dbReference>
<dbReference type="GO" id="GO:0005634">
    <property type="term" value="C:nucleus"/>
    <property type="evidence" value="ECO:0007669"/>
    <property type="project" value="TreeGrafter"/>
</dbReference>
<keyword evidence="1" id="KW-0479">Metal-binding</keyword>
<feature type="compositionally biased region" description="Polar residues" evidence="6">
    <location>
        <begin position="167"/>
        <end position="180"/>
    </location>
</feature>
<evidence type="ECO:0000256" key="4">
    <source>
        <dbReference type="ARBA" id="ARBA00023163"/>
    </source>
</evidence>
<sequence>MTPTASRESPELEGPPKRRRTILACNECREKKRKCDGVKPICSACKRRDFSECVWDEERINKVWNNRYIDSLKARIRDLESQQQPLSQNGGDQLGETSISLEEASPIPSSLNQEHMPIDTEAAIPSSHTSPRGQVQTQENREPSLPHDLAVLSCDVPDWNFDMSHPITNKTTSPATNEAGATNEDDEDEVDAMGVISNFPNPNDGRKRKACTYFGPSSTKGLLDKAHGRCPSLSDTCTTPPAHTKENPQNASARSYKSRNDSGVFGMVMPSRPEADGFVESYWRWTHSLYPFIHRPSFEERYLTIWYPHIWTSSSDQSIDSSTAKGIYTNISDRLFYCMLNTVFSLGALFSARIDPEERADVAYSFYERAKKLLDVDLLADGSLALVQTLLLMGQYLQSTEMSNSCWNIIGLAVRVAQCIGLHHDPQNCDQGCCSTQSLDQVEIEMRRRAWTGCIMLDRVLSLTYGRPLMVHSTTSQSQLMLPSPIDDQYLVQSTTNIGSQPEETPSLVDCYIQAVKLQEILGHILTLFYYGNPPCNQEQNLSEILFNSSKEPTNTPRVGTTDIQKILKVDKVLIEWHNKLPAHLKVESYEDGADIGQVEAHNRAIFHRQATILEMRQVI</sequence>
<reference evidence="8" key="1">
    <citation type="submission" date="2022-11" db="EMBL/GenBank/DDBJ databases">
        <authorList>
            <person name="Petersen C."/>
        </authorList>
    </citation>
    <scope>NUCLEOTIDE SEQUENCE</scope>
    <source>
        <strain evidence="8">IBT 30069</strain>
    </source>
</reference>
<dbReference type="InterPro" id="IPR001138">
    <property type="entry name" value="Zn2Cys6_DnaBD"/>
</dbReference>